<evidence type="ECO:0000256" key="3">
    <source>
        <dbReference type="PROSITE-ProRule" id="PRU00023"/>
    </source>
</evidence>
<keyword evidence="7" id="KW-1185">Reference proteome</keyword>
<evidence type="ECO:0000313" key="6">
    <source>
        <dbReference type="EMBL" id="KAK0711869.1"/>
    </source>
</evidence>
<dbReference type="PROSITE" id="PS50088">
    <property type="entry name" value="ANK_REPEAT"/>
    <property type="match status" value="4"/>
</dbReference>
<proteinExistence type="predicted"/>
<organism evidence="6 7">
    <name type="scientific">Lasiosphaeris hirsuta</name>
    <dbReference type="NCBI Taxonomy" id="260670"/>
    <lineage>
        <taxon>Eukaryota</taxon>
        <taxon>Fungi</taxon>
        <taxon>Dikarya</taxon>
        <taxon>Ascomycota</taxon>
        <taxon>Pezizomycotina</taxon>
        <taxon>Sordariomycetes</taxon>
        <taxon>Sordariomycetidae</taxon>
        <taxon>Sordariales</taxon>
        <taxon>Lasiosphaeriaceae</taxon>
        <taxon>Lasiosphaeris</taxon>
    </lineage>
</organism>
<feature type="repeat" description="ANK" evidence="3">
    <location>
        <begin position="625"/>
        <end position="657"/>
    </location>
</feature>
<sequence length="733" mass="80897">MDPFSITVGVVSLLGAVGATTKIVGRLIHLADAPQELFQLSNELQDFEVTVAKMDLVITKLANEEGSAPLLQDHLIKNYAETAGMDQPSKIMFSKRSWVGKQRQVKKLQEEIRRLREQISAELIAASSWSLVTIFRTELRQVRILTSEVHAKISDIDHATRQSSNQSPSTTANETKHDPPLPPLSTTGAIQHQDGQGVAGEAETRRTLVQATNQASGSGTRGTVMQVITSTVVTRPCKARLCTCRCHRASYVQPLSWVSNILGSLFTEYSGAILPFTGKASCTQRLCKRADKGIPKASYYFPNWAPFAGRMVSLLDSWNSFDGHQLHVKFPRVIPASAHLFTLAQKGNIKGVQRLFSEGKASVFDVNVNEGRSALHFALTAGQVDMAKFVLAQKADPRMEDKYSQSVIDTLWSYLLEDPDKPVYAAFREIFADLLDETEDLQNSNFSTLHLIVLGISRLNLSNNLQTNSAGIDTVCAFGRTPLCWAAQKPGDYHDIQTLISYGAALHIPDTRGQTPLHLSAETGHYRSLQFILEAAASLEGPHDTQRGICDNLATKTLGPDSDPDHDGSGSVDRIPNVSDFCRGLLEHEEYKGRTPIHFAARTNNTAHARLLLRYGANPDHQDLTGRSPLLISLYWDHTEMVRLLLEYGARLDIVDNSKMTVLHYATRYSSVSTLRLFGLHHQGLQCISPNCRDSQSNTPLEAFLKVRASMGSESENEYATARVLFETITGNG</sequence>
<dbReference type="Pfam" id="PF13637">
    <property type="entry name" value="Ank_4"/>
    <property type="match status" value="1"/>
</dbReference>
<dbReference type="SMART" id="SM00248">
    <property type="entry name" value="ANK"/>
    <property type="match status" value="6"/>
</dbReference>
<dbReference type="PANTHER" id="PTHR24198">
    <property type="entry name" value="ANKYRIN REPEAT AND PROTEIN KINASE DOMAIN-CONTAINING PROTEIN"/>
    <property type="match status" value="1"/>
</dbReference>
<dbReference type="AlphaFoldDB" id="A0AA40A9S8"/>
<dbReference type="EMBL" id="JAUKUA010000005">
    <property type="protein sequence ID" value="KAK0711869.1"/>
    <property type="molecule type" value="Genomic_DNA"/>
</dbReference>
<feature type="repeat" description="ANK" evidence="3">
    <location>
        <begin position="592"/>
        <end position="624"/>
    </location>
</feature>
<evidence type="ECO:0000256" key="4">
    <source>
        <dbReference type="SAM" id="Coils"/>
    </source>
</evidence>
<keyword evidence="4" id="KW-0175">Coiled coil</keyword>
<dbReference type="InterPro" id="IPR036770">
    <property type="entry name" value="Ankyrin_rpt-contain_sf"/>
</dbReference>
<feature type="compositionally biased region" description="Polar residues" evidence="5">
    <location>
        <begin position="161"/>
        <end position="173"/>
    </location>
</feature>
<dbReference type="Gene3D" id="1.25.40.20">
    <property type="entry name" value="Ankyrin repeat-containing domain"/>
    <property type="match status" value="3"/>
</dbReference>
<feature type="coiled-coil region" evidence="4">
    <location>
        <begin position="98"/>
        <end position="125"/>
    </location>
</feature>
<name>A0AA40A9S8_9PEZI</name>
<feature type="repeat" description="ANK" evidence="3">
    <location>
        <begin position="512"/>
        <end position="544"/>
    </location>
</feature>
<protein>
    <submittedName>
        <fullName evidence="6">Ankyrin repeat-containing domain protein</fullName>
    </submittedName>
</protein>
<evidence type="ECO:0000256" key="5">
    <source>
        <dbReference type="SAM" id="MobiDB-lite"/>
    </source>
</evidence>
<dbReference type="InterPro" id="IPR002110">
    <property type="entry name" value="Ankyrin_rpt"/>
</dbReference>
<keyword evidence="2 3" id="KW-0040">ANK repeat</keyword>
<dbReference type="PANTHER" id="PTHR24198:SF165">
    <property type="entry name" value="ANKYRIN REPEAT-CONTAINING PROTEIN-RELATED"/>
    <property type="match status" value="1"/>
</dbReference>
<reference evidence="6" key="1">
    <citation type="submission" date="2023-06" db="EMBL/GenBank/DDBJ databases">
        <title>Genome-scale phylogeny and comparative genomics of the fungal order Sordariales.</title>
        <authorList>
            <consortium name="Lawrence Berkeley National Laboratory"/>
            <person name="Hensen N."/>
            <person name="Bonometti L."/>
            <person name="Westerberg I."/>
            <person name="Brannstrom I.O."/>
            <person name="Guillou S."/>
            <person name="Cros-Aarteil S."/>
            <person name="Calhoun S."/>
            <person name="Haridas S."/>
            <person name="Kuo A."/>
            <person name="Mondo S."/>
            <person name="Pangilinan J."/>
            <person name="Riley R."/>
            <person name="Labutti K."/>
            <person name="Andreopoulos B."/>
            <person name="Lipzen A."/>
            <person name="Chen C."/>
            <person name="Yanf M."/>
            <person name="Daum C."/>
            <person name="Ng V."/>
            <person name="Clum A."/>
            <person name="Steindorff A."/>
            <person name="Ohm R."/>
            <person name="Martin F."/>
            <person name="Silar P."/>
            <person name="Natvig D."/>
            <person name="Lalanne C."/>
            <person name="Gautier V."/>
            <person name="Ament-Velasquez S.L."/>
            <person name="Kruys A."/>
            <person name="Hutchinson M.I."/>
            <person name="Powell A.J."/>
            <person name="Barry K."/>
            <person name="Miller A.N."/>
            <person name="Grigoriev I.V."/>
            <person name="Debuchy R."/>
            <person name="Gladieux P."/>
            <person name="Thoren M.H."/>
            <person name="Johannesson H."/>
        </authorList>
    </citation>
    <scope>NUCLEOTIDE SEQUENCE</scope>
    <source>
        <strain evidence="6">SMH4607-1</strain>
    </source>
</reference>
<accession>A0AA40A9S8</accession>
<dbReference type="Pfam" id="PF12796">
    <property type="entry name" value="Ank_2"/>
    <property type="match status" value="2"/>
</dbReference>
<evidence type="ECO:0000256" key="2">
    <source>
        <dbReference type="ARBA" id="ARBA00023043"/>
    </source>
</evidence>
<feature type="region of interest" description="Disordered" evidence="5">
    <location>
        <begin position="156"/>
        <end position="202"/>
    </location>
</feature>
<dbReference type="Proteomes" id="UP001172102">
    <property type="component" value="Unassembled WGS sequence"/>
</dbReference>
<keyword evidence="1" id="KW-0677">Repeat</keyword>
<comment type="caution">
    <text evidence="6">The sequence shown here is derived from an EMBL/GenBank/DDBJ whole genome shotgun (WGS) entry which is preliminary data.</text>
</comment>
<dbReference type="PROSITE" id="PS50297">
    <property type="entry name" value="ANK_REP_REGION"/>
    <property type="match status" value="4"/>
</dbReference>
<evidence type="ECO:0000256" key="1">
    <source>
        <dbReference type="ARBA" id="ARBA00022737"/>
    </source>
</evidence>
<feature type="compositionally biased region" description="Polar residues" evidence="5">
    <location>
        <begin position="184"/>
        <end position="194"/>
    </location>
</feature>
<dbReference type="SUPFAM" id="SSF48403">
    <property type="entry name" value="Ankyrin repeat"/>
    <property type="match status" value="1"/>
</dbReference>
<gene>
    <name evidence="6" type="ORF">B0H67DRAFT_685407</name>
</gene>
<evidence type="ECO:0000313" key="7">
    <source>
        <dbReference type="Proteomes" id="UP001172102"/>
    </source>
</evidence>
<feature type="repeat" description="ANK" evidence="3">
    <location>
        <begin position="370"/>
        <end position="402"/>
    </location>
</feature>